<organism evidence="1">
    <name type="scientific">marine metagenome</name>
    <dbReference type="NCBI Taxonomy" id="408172"/>
    <lineage>
        <taxon>unclassified sequences</taxon>
        <taxon>metagenomes</taxon>
        <taxon>ecological metagenomes</taxon>
    </lineage>
</organism>
<reference evidence="1" key="1">
    <citation type="submission" date="2018-05" db="EMBL/GenBank/DDBJ databases">
        <authorList>
            <person name="Lanie J.A."/>
            <person name="Ng W.-L."/>
            <person name="Kazmierczak K.M."/>
            <person name="Andrzejewski T.M."/>
            <person name="Davidsen T.M."/>
            <person name="Wayne K.J."/>
            <person name="Tettelin H."/>
            <person name="Glass J.I."/>
            <person name="Rusch D."/>
            <person name="Podicherti R."/>
            <person name="Tsui H.-C.T."/>
            <person name="Winkler M.E."/>
        </authorList>
    </citation>
    <scope>NUCLEOTIDE SEQUENCE</scope>
</reference>
<evidence type="ECO:0000313" key="1">
    <source>
        <dbReference type="EMBL" id="SVC79757.1"/>
    </source>
</evidence>
<accession>A0A382Q3X5</accession>
<name>A0A382Q3X5_9ZZZZ</name>
<dbReference type="EMBL" id="UINC01111493">
    <property type="protein sequence ID" value="SVC79757.1"/>
    <property type="molecule type" value="Genomic_DNA"/>
</dbReference>
<proteinExistence type="predicted"/>
<protein>
    <submittedName>
        <fullName evidence="1">Uncharacterized protein</fullName>
    </submittedName>
</protein>
<gene>
    <name evidence="1" type="ORF">METZ01_LOCUS332611</name>
</gene>
<sequence length="53" mass="6346">MVVVDLPLWNFYEIFLPFPNELTWSFLRLPDLSRGLYKRHSLVLHPLGTRIHP</sequence>
<dbReference type="AlphaFoldDB" id="A0A382Q3X5"/>